<dbReference type="Gene3D" id="3.30.450.20">
    <property type="entry name" value="PAS domain"/>
    <property type="match status" value="1"/>
</dbReference>
<sequence>MERAGASAELDRQAGRFVYHVGDDRWEWDEDVFAIHGYEPGEVEPTTALFLQHKHESDRAKVEGTLQDAIATGEPFNIYYRIRTRETERRVVLVGEGEAVGGRVERLVGYYLDLTPEFTAESNAAADAAVAASAAARDTIEQAKGVLMLGYGLDADAAFAMLKWWSRNRNVKVRDIADRLLAVAREGHVSHPGLRRLLDALLDDLTAHRH</sequence>
<reference evidence="2 3" key="1">
    <citation type="submission" date="2020-07" db="EMBL/GenBank/DDBJ databases">
        <title>Sequencing the genomes of 1000 actinobacteria strains.</title>
        <authorList>
            <person name="Klenk H.-P."/>
        </authorList>
    </citation>
    <scope>NUCLEOTIDE SEQUENCE [LARGE SCALE GENOMIC DNA]</scope>
    <source>
        <strain evidence="2 3">DSM 103833</strain>
    </source>
</reference>
<dbReference type="AlphaFoldDB" id="A0A853BXD8"/>
<dbReference type="SUPFAM" id="SSF52172">
    <property type="entry name" value="CheY-like"/>
    <property type="match status" value="1"/>
</dbReference>
<dbReference type="SMART" id="SM01012">
    <property type="entry name" value="ANTAR"/>
    <property type="match status" value="1"/>
</dbReference>
<dbReference type="Pfam" id="PF03861">
    <property type="entry name" value="ANTAR"/>
    <property type="match status" value="1"/>
</dbReference>
<gene>
    <name evidence="2" type="ORF">HNR19_000557</name>
</gene>
<organism evidence="2 3">
    <name type="scientific">Nocardioides thalensis</name>
    <dbReference type="NCBI Taxonomy" id="1914755"/>
    <lineage>
        <taxon>Bacteria</taxon>
        <taxon>Bacillati</taxon>
        <taxon>Actinomycetota</taxon>
        <taxon>Actinomycetes</taxon>
        <taxon>Propionibacteriales</taxon>
        <taxon>Nocardioidaceae</taxon>
        <taxon>Nocardioides</taxon>
    </lineage>
</organism>
<dbReference type="GO" id="GO:0003723">
    <property type="term" value="F:RNA binding"/>
    <property type="evidence" value="ECO:0007669"/>
    <property type="project" value="InterPro"/>
</dbReference>
<dbReference type="InterPro" id="IPR011006">
    <property type="entry name" value="CheY-like_superfamily"/>
</dbReference>
<dbReference type="RefSeq" id="WP_179666468.1">
    <property type="nucleotide sequence ID" value="NZ_JACCFP010000001.1"/>
</dbReference>
<dbReference type="SUPFAM" id="SSF55785">
    <property type="entry name" value="PYP-like sensor domain (PAS domain)"/>
    <property type="match status" value="1"/>
</dbReference>
<evidence type="ECO:0000259" key="1">
    <source>
        <dbReference type="PROSITE" id="PS50921"/>
    </source>
</evidence>
<dbReference type="Gene3D" id="1.10.10.10">
    <property type="entry name" value="Winged helix-like DNA-binding domain superfamily/Winged helix DNA-binding domain"/>
    <property type="match status" value="1"/>
</dbReference>
<proteinExistence type="predicted"/>
<name>A0A853BXD8_9ACTN</name>
<dbReference type="InterPro" id="IPR036388">
    <property type="entry name" value="WH-like_DNA-bd_sf"/>
</dbReference>
<protein>
    <recommendedName>
        <fullName evidence="1">ANTAR domain-containing protein</fullName>
    </recommendedName>
</protein>
<evidence type="ECO:0000313" key="3">
    <source>
        <dbReference type="Proteomes" id="UP000530424"/>
    </source>
</evidence>
<comment type="caution">
    <text evidence="2">The sequence shown here is derived from an EMBL/GenBank/DDBJ whole genome shotgun (WGS) entry which is preliminary data.</text>
</comment>
<keyword evidence="3" id="KW-1185">Reference proteome</keyword>
<accession>A0A853BXD8</accession>
<dbReference type="PROSITE" id="PS50921">
    <property type="entry name" value="ANTAR"/>
    <property type="match status" value="1"/>
</dbReference>
<dbReference type="InterPro" id="IPR035965">
    <property type="entry name" value="PAS-like_dom_sf"/>
</dbReference>
<dbReference type="Proteomes" id="UP000530424">
    <property type="component" value="Unassembled WGS sequence"/>
</dbReference>
<evidence type="ECO:0000313" key="2">
    <source>
        <dbReference type="EMBL" id="NYI99858.1"/>
    </source>
</evidence>
<dbReference type="InterPro" id="IPR013655">
    <property type="entry name" value="PAS_fold_3"/>
</dbReference>
<dbReference type="InterPro" id="IPR005561">
    <property type="entry name" value="ANTAR"/>
</dbReference>
<dbReference type="Pfam" id="PF08447">
    <property type="entry name" value="PAS_3"/>
    <property type="match status" value="1"/>
</dbReference>
<dbReference type="EMBL" id="JACCFP010000001">
    <property type="protein sequence ID" value="NYI99858.1"/>
    <property type="molecule type" value="Genomic_DNA"/>
</dbReference>
<feature type="domain" description="ANTAR" evidence="1">
    <location>
        <begin position="120"/>
        <end position="181"/>
    </location>
</feature>